<keyword evidence="8" id="KW-0460">Magnesium</keyword>
<keyword evidence="12" id="KW-1185">Reference proteome</keyword>
<name>A0A9W4DTY5_9ACTN</name>
<evidence type="ECO:0000256" key="8">
    <source>
        <dbReference type="ARBA" id="ARBA00022842"/>
    </source>
</evidence>
<dbReference type="GO" id="GO:0016740">
    <property type="term" value="F:transferase activity"/>
    <property type="evidence" value="ECO:0007669"/>
    <property type="project" value="UniProtKB-KW"/>
</dbReference>
<protein>
    <recommendedName>
        <fullName evidence="3">FAD:protein FMN transferase</fullName>
        <ecNumber evidence="2">2.7.1.180</ecNumber>
    </recommendedName>
    <alternativeName>
        <fullName evidence="9">Flavin transferase</fullName>
    </alternativeName>
</protein>
<organism evidence="11 12">
    <name type="scientific">Actinacidiphila cocklensis</name>
    <dbReference type="NCBI Taxonomy" id="887465"/>
    <lineage>
        <taxon>Bacteria</taxon>
        <taxon>Bacillati</taxon>
        <taxon>Actinomycetota</taxon>
        <taxon>Actinomycetes</taxon>
        <taxon>Kitasatosporales</taxon>
        <taxon>Streptomycetaceae</taxon>
        <taxon>Actinacidiphila</taxon>
    </lineage>
</organism>
<evidence type="ECO:0000256" key="4">
    <source>
        <dbReference type="ARBA" id="ARBA00022630"/>
    </source>
</evidence>
<evidence type="ECO:0000256" key="2">
    <source>
        <dbReference type="ARBA" id="ARBA00011955"/>
    </source>
</evidence>
<evidence type="ECO:0000256" key="1">
    <source>
        <dbReference type="ARBA" id="ARBA00001946"/>
    </source>
</evidence>
<gene>
    <name evidence="11" type="ORF">SCOCK_380075</name>
</gene>
<evidence type="ECO:0000256" key="6">
    <source>
        <dbReference type="ARBA" id="ARBA00022723"/>
    </source>
</evidence>
<dbReference type="Pfam" id="PF02424">
    <property type="entry name" value="ApbE"/>
    <property type="match status" value="2"/>
</dbReference>
<dbReference type="Gene3D" id="3.10.520.10">
    <property type="entry name" value="ApbE-like domains"/>
    <property type="match status" value="2"/>
</dbReference>
<dbReference type="PANTHER" id="PTHR30040">
    <property type="entry name" value="THIAMINE BIOSYNTHESIS LIPOPROTEIN APBE"/>
    <property type="match status" value="1"/>
</dbReference>
<sequence length="245" mass="25083">MADGGARLRRVEHTMGTVFSFDVRGAGPRAAAALEAAAAWLGHVDEVFSTYRPQSQVSRLAAGTLALSACSPEVWEVLGLCEAAERRSDGWFSAGYAGGFDPTGLVKGWAVERAAAMVASAGADAVCVNGGGDVQVHGGPWRIGVSDPLRKGALATVVHAEGELAVATSGPAERGCHIVDPRTGRPPATALASLTVVCRGLTEADTCATAGYAMGDRARDWLESLPGTRAFAITADGTSWTTGTG</sequence>
<comment type="cofactor">
    <cofactor evidence="1">
        <name>Mg(2+)</name>
        <dbReference type="ChEBI" id="CHEBI:18420"/>
    </cofactor>
</comment>
<evidence type="ECO:0000256" key="3">
    <source>
        <dbReference type="ARBA" id="ARBA00016337"/>
    </source>
</evidence>
<evidence type="ECO:0000313" key="11">
    <source>
        <dbReference type="EMBL" id="CAG6395998.1"/>
    </source>
</evidence>
<dbReference type="SUPFAM" id="SSF143631">
    <property type="entry name" value="ApbE-like"/>
    <property type="match status" value="1"/>
</dbReference>
<comment type="catalytic activity">
    <reaction evidence="10">
        <text>L-threonyl-[protein] + FAD = FMN-L-threonyl-[protein] + AMP + H(+)</text>
        <dbReference type="Rhea" id="RHEA:36847"/>
        <dbReference type="Rhea" id="RHEA-COMP:11060"/>
        <dbReference type="Rhea" id="RHEA-COMP:11061"/>
        <dbReference type="ChEBI" id="CHEBI:15378"/>
        <dbReference type="ChEBI" id="CHEBI:30013"/>
        <dbReference type="ChEBI" id="CHEBI:57692"/>
        <dbReference type="ChEBI" id="CHEBI:74257"/>
        <dbReference type="ChEBI" id="CHEBI:456215"/>
        <dbReference type="EC" id="2.7.1.180"/>
    </reaction>
</comment>
<evidence type="ECO:0000256" key="9">
    <source>
        <dbReference type="ARBA" id="ARBA00031306"/>
    </source>
</evidence>
<evidence type="ECO:0000256" key="7">
    <source>
        <dbReference type="ARBA" id="ARBA00022827"/>
    </source>
</evidence>
<dbReference type="Proteomes" id="UP001152519">
    <property type="component" value="Unassembled WGS sequence"/>
</dbReference>
<dbReference type="AlphaFoldDB" id="A0A9W4DTY5"/>
<dbReference type="PANTHER" id="PTHR30040:SF2">
    <property type="entry name" value="FAD:PROTEIN FMN TRANSFERASE"/>
    <property type="match status" value="1"/>
</dbReference>
<dbReference type="InterPro" id="IPR003374">
    <property type="entry name" value="ApbE-like_sf"/>
</dbReference>
<dbReference type="InterPro" id="IPR024932">
    <property type="entry name" value="ApbE"/>
</dbReference>
<keyword evidence="4" id="KW-0285">Flavoprotein</keyword>
<evidence type="ECO:0000313" key="12">
    <source>
        <dbReference type="Proteomes" id="UP001152519"/>
    </source>
</evidence>
<keyword evidence="5 11" id="KW-0808">Transferase</keyword>
<accession>A0A9W4DTY5</accession>
<keyword evidence="7" id="KW-0274">FAD</keyword>
<evidence type="ECO:0000256" key="10">
    <source>
        <dbReference type="ARBA" id="ARBA00048540"/>
    </source>
</evidence>
<reference evidence="11" key="1">
    <citation type="submission" date="2021-05" db="EMBL/GenBank/DDBJ databases">
        <authorList>
            <person name="Arsene-Ploetze F."/>
        </authorList>
    </citation>
    <scope>NUCLEOTIDE SEQUENCE</scope>
    <source>
        <strain evidence="11">DSM 42138</strain>
    </source>
</reference>
<dbReference type="GO" id="GO:0046872">
    <property type="term" value="F:metal ion binding"/>
    <property type="evidence" value="ECO:0007669"/>
    <property type="project" value="UniProtKB-KW"/>
</dbReference>
<keyword evidence="6" id="KW-0479">Metal-binding</keyword>
<comment type="caution">
    <text evidence="11">The sequence shown here is derived from an EMBL/GenBank/DDBJ whole genome shotgun (WGS) entry which is preliminary data.</text>
</comment>
<evidence type="ECO:0000256" key="5">
    <source>
        <dbReference type="ARBA" id="ARBA00022679"/>
    </source>
</evidence>
<dbReference type="EC" id="2.7.1.180" evidence="2"/>
<dbReference type="EMBL" id="CAJSLV010000068">
    <property type="protein sequence ID" value="CAG6395998.1"/>
    <property type="molecule type" value="Genomic_DNA"/>
</dbReference>
<proteinExistence type="predicted"/>